<evidence type="ECO:0000256" key="3">
    <source>
        <dbReference type="ARBA" id="ARBA00022695"/>
    </source>
</evidence>
<evidence type="ECO:0000313" key="8">
    <source>
        <dbReference type="EMBL" id="KKK60686.1"/>
    </source>
</evidence>
<name>A0A0F8ZL67_9ZZZZ</name>
<dbReference type="InterPro" id="IPR043502">
    <property type="entry name" value="DNA/RNA_pol_sf"/>
</dbReference>
<dbReference type="Gene3D" id="1.10.287.690">
    <property type="entry name" value="Helix hairpin bin"/>
    <property type="match status" value="1"/>
</dbReference>
<reference evidence="8" key="1">
    <citation type="journal article" date="2015" name="Nature">
        <title>Complex archaea that bridge the gap between prokaryotes and eukaryotes.</title>
        <authorList>
            <person name="Spang A."/>
            <person name="Saw J.H."/>
            <person name="Jorgensen S.L."/>
            <person name="Zaremba-Niedzwiedzka K."/>
            <person name="Martijn J."/>
            <person name="Lind A.E."/>
            <person name="van Eijk R."/>
            <person name="Schleper C."/>
            <person name="Guy L."/>
            <person name="Ettema T.J."/>
        </authorList>
    </citation>
    <scope>NUCLEOTIDE SEQUENCE</scope>
</reference>
<gene>
    <name evidence="8" type="ORF">LCGC14_3021880</name>
</gene>
<evidence type="ECO:0000256" key="2">
    <source>
        <dbReference type="ARBA" id="ARBA00022679"/>
    </source>
</evidence>
<feature type="non-terminal residue" evidence="8">
    <location>
        <position position="1"/>
    </location>
</feature>
<evidence type="ECO:0000256" key="1">
    <source>
        <dbReference type="ARBA" id="ARBA00012417"/>
    </source>
</evidence>
<sequence>LSFDLPYIIDRLNINGLSSSALTRNFGDASFVNQNGQSIMNIQGRALFDVFLEVLKDQTLYGISSRGLKEVAKWFNVEKKLHQDPRYKDYKIILEYLGNMRALIGTSRLKKYVESDVLITRALSEFYFKNIATFSEMLKVPISLMTKRTANLIGTIRYARDLRKMKIISDAPNFKRFPDVFGEIVYDEKRQRNRFEGGTGMQGALVGLYKAGKSLPLFSELKEQFDNIWKLDFAGMYPSIQRTFKLSPETTKIIAVIPKGKKRILTYKKYSDYALLGIPDRKMGYVIIKIINEEGFLPRMLTEMHYERLKIKKQLKDPKTLEHDREALESLSWTIKVQQNMNYGINGSGYFRYGDIAVTIA</sequence>
<dbReference type="SUPFAM" id="SSF56672">
    <property type="entry name" value="DNA/RNA polymerases"/>
    <property type="match status" value="1"/>
</dbReference>
<dbReference type="EC" id="2.7.7.7" evidence="1"/>
<dbReference type="InterPro" id="IPR023211">
    <property type="entry name" value="DNA_pol_palm_dom_sf"/>
</dbReference>
<dbReference type="PANTHER" id="PTHR10322:SF23">
    <property type="entry name" value="DNA POLYMERASE DELTA CATALYTIC SUBUNIT"/>
    <property type="match status" value="1"/>
</dbReference>
<dbReference type="InterPro" id="IPR012337">
    <property type="entry name" value="RNaseH-like_sf"/>
</dbReference>
<evidence type="ECO:0000256" key="5">
    <source>
        <dbReference type="ARBA" id="ARBA00023125"/>
    </source>
</evidence>
<dbReference type="GO" id="GO:0003887">
    <property type="term" value="F:DNA-directed DNA polymerase activity"/>
    <property type="evidence" value="ECO:0007669"/>
    <property type="project" value="UniProtKB-KW"/>
</dbReference>
<dbReference type="Gene3D" id="3.30.420.10">
    <property type="entry name" value="Ribonuclease H-like superfamily/Ribonuclease H"/>
    <property type="match status" value="1"/>
</dbReference>
<dbReference type="SUPFAM" id="SSF53098">
    <property type="entry name" value="Ribonuclease H-like"/>
    <property type="match status" value="1"/>
</dbReference>
<dbReference type="AlphaFoldDB" id="A0A0F8ZL67"/>
<organism evidence="8">
    <name type="scientific">marine sediment metagenome</name>
    <dbReference type="NCBI Taxonomy" id="412755"/>
    <lineage>
        <taxon>unclassified sequences</taxon>
        <taxon>metagenomes</taxon>
        <taxon>ecological metagenomes</taxon>
    </lineage>
</organism>
<evidence type="ECO:0000256" key="6">
    <source>
        <dbReference type="ARBA" id="ARBA00049244"/>
    </source>
</evidence>
<keyword evidence="3" id="KW-0548">Nucleotidyltransferase</keyword>
<dbReference type="Pfam" id="PF00136">
    <property type="entry name" value="DNA_pol_B"/>
    <property type="match status" value="1"/>
</dbReference>
<evidence type="ECO:0000259" key="7">
    <source>
        <dbReference type="Pfam" id="PF00136"/>
    </source>
</evidence>
<accession>A0A0F8ZL67</accession>
<proteinExistence type="predicted"/>
<keyword evidence="4" id="KW-0239">DNA-directed DNA polymerase</keyword>
<feature type="domain" description="DNA-directed DNA polymerase family B multifunctional" evidence="7">
    <location>
        <begin position="226"/>
        <end position="347"/>
    </location>
</feature>
<comment type="caution">
    <text evidence="8">The sequence shown here is derived from an EMBL/GenBank/DDBJ whole genome shotgun (WGS) entry which is preliminary data.</text>
</comment>
<dbReference type="GO" id="GO:0000166">
    <property type="term" value="F:nucleotide binding"/>
    <property type="evidence" value="ECO:0007669"/>
    <property type="project" value="InterPro"/>
</dbReference>
<comment type="catalytic activity">
    <reaction evidence="6">
        <text>DNA(n) + a 2'-deoxyribonucleoside 5'-triphosphate = DNA(n+1) + diphosphate</text>
        <dbReference type="Rhea" id="RHEA:22508"/>
        <dbReference type="Rhea" id="RHEA-COMP:17339"/>
        <dbReference type="Rhea" id="RHEA-COMP:17340"/>
        <dbReference type="ChEBI" id="CHEBI:33019"/>
        <dbReference type="ChEBI" id="CHEBI:61560"/>
        <dbReference type="ChEBI" id="CHEBI:173112"/>
        <dbReference type="EC" id="2.7.7.7"/>
    </reaction>
</comment>
<dbReference type="InterPro" id="IPR036397">
    <property type="entry name" value="RNaseH_sf"/>
</dbReference>
<dbReference type="GO" id="GO:0003677">
    <property type="term" value="F:DNA binding"/>
    <property type="evidence" value="ECO:0007669"/>
    <property type="project" value="UniProtKB-KW"/>
</dbReference>
<protein>
    <recommendedName>
        <fullName evidence="1">DNA-directed DNA polymerase</fullName>
        <ecNumber evidence="1">2.7.7.7</ecNumber>
    </recommendedName>
</protein>
<feature type="non-terminal residue" evidence="8">
    <location>
        <position position="361"/>
    </location>
</feature>
<dbReference type="Gene3D" id="3.90.1600.10">
    <property type="entry name" value="Palm domain of DNA polymerase"/>
    <property type="match status" value="1"/>
</dbReference>
<evidence type="ECO:0000256" key="4">
    <source>
        <dbReference type="ARBA" id="ARBA00022932"/>
    </source>
</evidence>
<dbReference type="InterPro" id="IPR006134">
    <property type="entry name" value="DNA-dir_DNA_pol_B_multi_dom"/>
</dbReference>
<dbReference type="PANTHER" id="PTHR10322">
    <property type="entry name" value="DNA POLYMERASE CATALYTIC SUBUNIT"/>
    <property type="match status" value="1"/>
</dbReference>
<keyword evidence="5" id="KW-0238">DNA-binding</keyword>
<keyword evidence="2" id="KW-0808">Transferase</keyword>
<dbReference type="InterPro" id="IPR050240">
    <property type="entry name" value="DNA_pol_type-B"/>
</dbReference>
<dbReference type="EMBL" id="LAZR01062845">
    <property type="protein sequence ID" value="KKK60686.1"/>
    <property type="molecule type" value="Genomic_DNA"/>
</dbReference>